<dbReference type="EMBL" id="JBHUFA010000004">
    <property type="protein sequence ID" value="MFD1696417.1"/>
    <property type="molecule type" value="Genomic_DNA"/>
</dbReference>
<evidence type="ECO:0000256" key="7">
    <source>
        <dbReference type="ARBA" id="ARBA00022723"/>
    </source>
</evidence>
<keyword evidence="5" id="KW-0349">Heme</keyword>
<dbReference type="Pfam" id="PF01292">
    <property type="entry name" value="Ni_hydr_CYTB"/>
    <property type="match status" value="1"/>
</dbReference>
<feature type="transmembrane region" description="Helical" evidence="13">
    <location>
        <begin position="12"/>
        <end position="33"/>
    </location>
</feature>
<evidence type="ECO:0000256" key="12">
    <source>
        <dbReference type="ARBA" id="ARBA00037975"/>
    </source>
</evidence>
<feature type="transmembrane region" description="Helical" evidence="13">
    <location>
        <begin position="130"/>
        <end position="152"/>
    </location>
</feature>
<evidence type="ECO:0000256" key="13">
    <source>
        <dbReference type="SAM" id="Phobius"/>
    </source>
</evidence>
<feature type="domain" description="Cytochrome b561 bacterial/Ni-hydrogenase" evidence="14">
    <location>
        <begin position="9"/>
        <end position="164"/>
    </location>
</feature>
<evidence type="ECO:0000256" key="11">
    <source>
        <dbReference type="ARBA" id="ARBA00023136"/>
    </source>
</evidence>
<accession>A0ABW4JW81</accession>
<proteinExistence type="inferred from homology"/>
<dbReference type="PANTHER" id="PTHR30529:SF1">
    <property type="entry name" value="CYTOCHROME B561 HOMOLOG 2"/>
    <property type="match status" value="1"/>
</dbReference>
<dbReference type="Gene3D" id="1.20.950.20">
    <property type="entry name" value="Transmembrane di-heme cytochromes, Chain C"/>
    <property type="match status" value="1"/>
</dbReference>
<evidence type="ECO:0000259" key="14">
    <source>
        <dbReference type="Pfam" id="PF01292"/>
    </source>
</evidence>
<keyword evidence="4" id="KW-1003">Cell membrane</keyword>
<keyword evidence="3" id="KW-0813">Transport</keyword>
<dbReference type="Proteomes" id="UP001597327">
    <property type="component" value="Unassembled WGS sequence"/>
</dbReference>
<dbReference type="SUPFAM" id="SSF81342">
    <property type="entry name" value="Transmembrane di-heme cytochromes"/>
    <property type="match status" value="1"/>
</dbReference>
<evidence type="ECO:0000256" key="2">
    <source>
        <dbReference type="ARBA" id="ARBA00004651"/>
    </source>
</evidence>
<dbReference type="InterPro" id="IPR052168">
    <property type="entry name" value="Cytochrome_b561_oxidase"/>
</dbReference>
<dbReference type="RefSeq" id="WP_149892705.1">
    <property type="nucleotide sequence ID" value="NZ_JBHUFA010000004.1"/>
</dbReference>
<comment type="similarity">
    <text evidence="12">Belongs to the cytochrome b561 family.</text>
</comment>
<keyword evidence="10" id="KW-0408">Iron</keyword>
<keyword evidence="16" id="KW-1185">Reference proteome</keyword>
<protein>
    <submittedName>
        <fullName evidence="15">Cytochrome b</fullName>
    </submittedName>
</protein>
<dbReference type="InterPro" id="IPR011577">
    <property type="entry name" value="Cyt_b561_bac/Ni-Hgenase"/>
</dbReference>
<dbReference type="InterPro" id="IPR016174">
    <property type="entry name" value="Di-haem_cyt_TM"/>
</dbReference>
<evidence type="ECO:0000256" key="10">
    <source>
        <dbReference type="ARBA" id="ARBA00023004"/>
    </source>
</evidence>
<feature type="transmembrane region" description="Helical" evidence="13">
    <location>
        <begin position="96"/>
        <end position="118"/>
    </location>
</feature>
<name>A0ABW4JW81_9HYPH</name>
<keyword evidence="9 13" id="KW-1133">Transmembrane helix</keyword>
<evidence type="ECO:0000256" key="4">
    <source>
        <dbReference type="ARBA" id="ARBA00022475"/>
    </source>
</evidence>
<keyword evidence="11 13" id="KW-0472">Membrane</keyword>
<comment type="cofactor">
    <cofactor evidence="1">
        <name>heme b</name>
        <dbReference type="ChEBI" id="CHEBI:60344"/>
    </cofactor>
</comment>
<keyword evidence="8" id="KW-0249">Electron transport</keyword>
<dbReference type="PANTHER" id="PTHR30529">
    <property type="entry name" value="CYTOCHROME B561"/>
    <property type="match status" value="1"/>
</dbReference>
<evidence type="ECO:0000313" key="15">
    <source>
        <dbReference type="EMBL" id="MFD1696417.1"/>
    </source>
</evidence>
<evidence type="ECO:0000313" key="16">
    <source>
        <dbReference type="Proteomes" id="UP001597327"/>
    </source>
</evidence>
<gene>
    <name evidence="15" type="ORF">ACFSC7_12880</name>
</gene>
<evidence type="ECO:0000256" key="1">
    <source>
        <dbReference type="ARBA" id="ARBA00001970"/>
    </source>
</evidence>
<organism evidence="15 16">
    <name type="scientific">Roseibium aestuarii</name>
    <dbReference type="NCBI Taxonomy" id="2600299"/>
    <lineage>
        <taxon>Bacteria</taxon>
        <taxon>Pseudomonadati</taxon>
        <taxon>Pseudomonadota</taxon>
        <taxon>Alphaproteobacteria</taxon>
        <taxon>Hyphomicrobiales</taxon>
        <taxon>Stappiaceae</taxon>
        <taxon>Roseibium</taxon>
    </lineage>
</organism>
<sequence>MTASHPATYSRLQILLHWVIALIVFFQLIFGEAMGDLGRALRKGETPEASVEFLANAHIWLGVTLLVLMVLRIALKLTRGAPALVPGPRWQQILAHSVHGILYLLLLIAPITGLVAWFGGVHLSGEVHELLKPLFILTIVAHVAGALWHQFVSHDGTLMRMMPGRN</sequence>
<evidence type="ECO:0000256" key="9">
    <source>
        <dbReference type="ARBA" id="ARBA00022989"/>
    </source>
</evidence>
<comment type="caution">
    <text evidence="15">The sequence shown here is derived from an EMBL/GenBank/DDBJ whole genome shotgun (WGS) entry which is preliminary data.</text>
</comment>
<evidence type="ECO:0000256" key="8">
    <source>
        <dbReference type="ARBA" id="ARBA00022982"/>
    </source>
</evidence>
<feature type="transmembrane region" description="Helical" evidence="13">
    <location>
        <begin position="53"/>
        <end position="75"/>
    </location>
</feature>
<keyword evidence="7" id="KW-0479">Metal-binding</keyword>
<comment type="subcellular location">
    <subcellularLocation>
        <location evidence="2">Cell membrane</location>
        <topology evidence="2">Multi-pass membrane protein</topology>
    </subcellularLocation>
</comment>
<evidence type="ECO:0000256" key="5">
    <source>
        <dbReference type="ARBA" id="ARBA00022617"/>
    </source>
</evidence>
<evidence type="ECO:0000256" key="6">
    <source>
        <dbReference type="ARBA" id="ARBA00022692"/>
    </source>
</evidence>
<keyword evidence="6 13" id="KW-0812">Transmembrane</keyword>
<reference evidence="16" key="1">
    <citation type="journal article" date="2019" name="Int. J. Syst. Evol. Microbiol.">
        <title>The Global Catalogue of Microorganisms (GCM) 10K type strain sequencing project: providing services to taxonomists for standard genome sequencing and annotation.</title>
        <authorList>
            <consortium name="The Broad Institute Genomics Platform"/>
            <consortium name="The Broad Institute Genome Sequencing Center for Infectious Disease"/>
            <person name="Wu L."/>
            <person name="Ma J."/>
        </authorList>
    </citation>
    <scope>NUCLEOTIDE SEQUENCE [LARGE SCALE GENOMIC DNA]</scope>
    <source>
        <strain evidence="16">JCM 3369</strain>
    </source>
</reference>
<evidence type="ECO:0000256" key="3">
    <source>
        <dbReference type="ARBA" id="ARBA00022448"/>
    </source>
</evidence>